<proteinExistence type="predicted"/>
<dbReference type="InterPro" id="IPR001657">
    <property type="entry name" value="Hedgehog"/>
</dbReference>
<dbReference type="Proteomes" id="UP000663862">
    <property type="component" value="Unassembled WGS sequence"/>
</dbReference>
<dbReference type="Pfam" id="PF01079">
    <property type="entry name" value="Hint"/>
    <property type="match status" value="1"/>
</dbReference>
<dbReference type="Proteomes" id="UP000663833">
    <property type="component" value="Unassembled WGS sequence"/>
</dbReference>
<dbReference type="PANTHER" id="PTHR11889:SF31">
    <property type="entry name" value="PROTEIN HEDGEHOG"/>
    <property type="match status" value="1"/>
</dbReference>
<dbReference type="GO" id="GO:0007224">
    <property type="term" value="P:smoothened signaling pathway"/>
    <property type="evidence" value="ECO:0007669"/>
    <property type="project" value="TreeGrafter"/>
</dbReference>
<evidence type="ECO:0000256" key="1">
    <source>
        <dbReference type="ARBA" id="ARBA00022473"/>
    </source>
</evidence>
<dbReference type="SUPFAM" id="SSF51294">
    <property type="entry name" value="Hedgehog/intein (Hint) domain"/>
    <property type="match status" value="1"/>
</dbReference>
<evidence type="ECO:0000313" key="10">
    <source>
        <dbReference type="EMBL" id="CAF4273143.1"/>
    </source>
</evidence>
<name>A0A817T251_9BILA</name>
<dbReference type="Proteomes" id="UP000663869">
    <property type="component" value="Unassembled WGS sequence"/>
</dbReference>
<keyword evidence="1" id="KW-0217">Developmental protein</keyword>
<dbReference type="Gene3D" id="2.170.16.10">
    <property type="entry name" value="Hedgehog/Intein (Hint) domain"/>
    <property type="match status" value="1"/>
</dbReference>
<dbReference type="EMBL" id="CAJNYU010003189">
    <property type="protein sequence ID" value="CAF3646587.1"/>
    <property type="molecule type" value="Genomic_DNA"/>
</dbReference>
<dbReference type="EMBL" id="CAJNYD010001858">
    <property type="protein sequence ID" value="CAF3367623.1"/>
    <property type="molecule type" value="Genomic_DNA"/>
</dbReference>
<evidence type="ECO:0000313" key="7">
    <source>
        <dbReference type="EMBL" id="CAF3367623.1"/>
    </source>
</evidence>
<dbReference type="OrthoDB" id="5212at2759"/>
<dbReference type="Proteomes" id="UP000663825">
    <property type="component" value="Unassembled WGS sequence"/>
</dbReference>
<dbReference type="GO" id="GO:0016539">
    <property type="term" value="P:intein-mediated protein splicing"/>
    <property type="evidence" value="ECO:0007669"/>
    <property type="project" value="InterPro"/>
</dbReference>
<dbReference type="PROSITE" id="PS50817">
    <property type="entry name" value="INTEIN_N_TER"/>
    <property type="match status" value="1"/>
</dbReference>
<dbReference type="GO" id="GO:0016540">
    <property type="term" value="P:protein autoprocessing"/>
    <property type="evidence" value="ECO:0007669"/>
    <property type="project" value="InterPro"/>
</dbReference>
<dbReference type="Proteomes" id="UP000663872">
    <property type="component" value="Unassembled WGS sequence"/>
</dbReference>
<organism evidence="6 13">
    <name type="scientific">Rotaria socialis</name>
    <dbReference type="NCBI Taxonomy" id="392032"/>
    <lineage>
        <taxon>Eukaryota</taxon>
        <taxon>Metazoa</taxon>
        <taxon>Spiralia</taxon>
        <taxon>Gnathifera</taxon>
        <taxon>Rotifera</taxon>
        <taxon>Eurotatoria</taxon>
        <taxon>Bdelloidea</taxon>
        <taxon>Philodinida</taxon>
        <taxon>Philodinidae</taxon>
        <taxon>Rotaria</taxon>
    </lineage>
</organism>
<dbReference type="SMART" id="SM00306">
    <property type="entry name" value="HintN"/>
    <property type="match status" value="1"/>
</dbReference>
<gene>
    <name evidence="8" type="ORF">FME351_LOCUS24259</name>
    <name evidence="6" type="ORF">GRG538_LOCUS513</name>
    <name evidence="11" type="ORF">HFQ381_LOCUS21546</name>
    <name evidence="7" type="ORF">LUA448_LOCUS14534</name>
    <name evidence="12" type="ORF">QYT958_LOCUS4584</name>
    <name evidence="5" type="ORF">TIS948_LOCUS15838</name>
    <name evidence="10" type="ORF">TSG867_LOCUS4476</name>
    <name evidence="9" type="ORF">UJA718_LOCUS2531</name>
</gene>
<sequence length="321" mass="35796">MYNHRVLYLTIILLCLFNVIASASTNCPVEVDPTTILSCVAIDAVGLVQATKGNIRGFCTMAERFMECLKTKTRGCIGEDFVRGSLSELIELSQKCCVNKDEKLTEECPFVAKPHCFSLSDMAKTSTGREIPIRDLKIGHKVLAIDHDDKIVTTEIISFLHYENEAQAFFYTFTTESGHRISITSDHLIFVGNRTYVQARFIDPKQHKLFVIGKNGTLQSSRILSIDVKLQRGYATPITQHGTLIVNNVSSSCYSSIHRHSLGHMAMAPIRFVHRAKQILGVPTKADMNPNGIHWYPRTLNNLVHMLGPLANVFTTTGGKI</sequence>
<dbReference type="EMBL" id="CAJOBQ010000145">
    <property type="protein sequence ID" value="CAF4273143.1"/>
    <property type="molecule type" value="Genomic_DNA"/>
</dbReference>
<dbReference type="CDD" id="cd00081">
    <property type="entry name" value="Hint"/>
    <property type="match status" value="1"/>
</dbReference>
<comment type="caution">
    <text evidence="6">The sequence shown here is derived from an EMBL/GenBank/DDBJ whole genome shotgun (WGS) entry which is preliminary data.</text>
</comment>
<evidence type="ECO:0000313" key="8">
    <source>
        <dbReference type="EMBL" id="CAF3646587.1"/>
    </source>
</evidence>
<dbReference type="GO" id="GO:0007267">
    <property type="term" value="P:cell-cell signaling"/>
    <property type="evidence" value="ECO:0007669"/>
    <property type="project" value="InterPro"/>
</dbReference>
<dbReference type="InterPro" id="IPR001767">
    <property type="entry name" value="Hedgehog_Hint"/>
</dbReference>
<dbReference type="EMBL" id="CAJNYT010000017">
    <property type="protein sequence ID" value="CAF3300504.1"/>
    <property type="molecule type" value="Genomic_DNA"/>
</dbReference>
<feature type="domain" description="Hint" evidence="4">
    <location>
        <begin position="114"/>
        <end position="212"/>
    </location>
</feature>
<dbReference type="AlphaFoldDB" id="A0A817T251"/>
<dbReference type="EMBL" id="CAJOBP010000174">
    <property type="protein sequence ID" value="CAF4135451.1"/>
    <property type="molecule type" value="Genomic_DNA"/>
</dbReference>
<evidence type="ECO:0000313" key="6">
    <source>
        <dbReference type="EMBL" id="CAF3300504.1"/>
    </source>
</evidence>
<dbReference type="InterPro" id="IPR050387">
    <property type="entry name" value="Hedgehog_Signaling"/>
</dbReference>
<evidence type="ECO:0000313" key="14">
    <source>
        <dbReference type="Proteomes" id="UP000663873"/>
    </source>
</evidence>
<evidence type="ECO:0000256" key="2">
    <source>
        <dbReference type="ARBA" id="ARBA00022729"/>
    </source>
</evidence>
<dbReference type="Proteomes" id="UP000663873">
    <property type="component" value="Unassembled WGS sequence"/>
</dbReference>
<evidence type="ECO:0000313" key="5">
    <source>
        <dbReference type="EMBL" id="CAF3262021.1"/>
    </source>
</evidence>
<dbReference type="GO" id="GO:0048731">
    <property type="term" value="P:system development"/>
    <property type="evidence" value="ECO:0007669"/>
    <property type="project" value="UniProtKB-ARBA"/>
</dbReference>
<dbReference type="EMBL" id="CAJOBR010000356">
    <property type="protein sequence ID" value="CAF4499768.1"/>
    <property type="molecule type" value="Genomic_DNA"/>
</dbReference>
<accession>A0A817T251</accession>
<dbReference type="EMBL" id="CAJOBO010001941">
    <property type="protein sequence ID" value="CAF4420568.1"/>
    <property type="molecule type" value="Genomic_DNA"/>
</dbReference>
<dbReference type="InterPro" id="IPR036844">
    <property type="entry name" value="Hint_dom_sf"/>
</dbReference>
<dbReference type="GO" id="GO:0005615">
    <property type="term" value="C:extracellular space"/>
    <property type="evidence" value="ECO:0007669"/>
    <property type="project" value="TreeGrafter"/>
</dbReference>
<dbReference type="InterPro" id="IPR006141">
    <property type="entry name" value="Intein_N"/>
</dbReference>
<evidence type="ECO:0000259" key="4">
    <source>
        <dbReference type="SMART" id="SM00306"/>
    </source>
</evidence>
<feature type="signal peptide" evidence="3">
    <location>
        <begin position="1"/>
        <end position="22"/>
    </location>
</feature>
<dbReference type="GO" id="GO:0005113">
    <property type="term" value="F:patched binding"/>
    <property type="evidence" value="ECO:0007669"/>
    <property type="project" value="TreeGrafter"/>
</dbReference>
<keyword evidence="2 3" id="KW-0732">Signal</keyword>
<evidence type="ECO:0000256" key="3">
    <source>
        <dbReference type="SAM" id="SignalP"/>
    </source>
</evidence>
<dbReference type="PRINTS" id="PR00632">
    <property type="entry name" value="SONICHHOG"/>
</dbReference>
<dbReference type="GO" id="GO:0001708">
    <property type="term" value="P:cell fate specification"/>
    <property type="evidence" value="ECO:0007669"/>
    <property type="project" value="TreeGrafter"/>
</dbReference>
<dbReference type="Proteomes" id="UP000663848">
    <property type="component" value="Unassembled WGS sequence"/>
</dbReference>
<evidence type="ECO:0000313" key="11">
    <source>
        <dbReference type="EMBL" id="CAF4420568.1"/>
    </source>
</evidence>
<evidence type="ECO:0000313" key="12">
    <source>
        <dbReference type="EMBL" id="CAF4499768.1"/>
    </source>
</evidence>
<protein>
    <recommendedName>
        <fullName evidence="4">Hint domain-containing protein</fullName>
    </recommendedName>
</protein>
<keyword evidence="14" id="KW-1185">Reference proteome</keyword>
<reference evidence="6" key="1">
    <citation type="submission" date="2021-02" db="EMBL/GenBank/DDBJ databases">
        <authorList>
            <person name="Nowell W R."/>
        </authorList>
    </citation>
    <scope>NUCLEOTIDE SEQUENCE</scope>
</reference>
<dbReference type="GO" id="GO:0010468">
    <property type="term" value="P:regulation of gene expression"/>
    <property type="evidence" value="ECO:0007669"/>
    <property type="project" value="TreeGrafter"/>
</dbReference>
<evidence type="ECO:0000313" key="13">
    <source>
        <dbReference type="Proteomes" id="UP000663872"/>
    </source>
</evidence>
<dbReference type="InterPro" id="IPR003587">
    <property type="entry name" value="Hint_dom_N"/>
</dbReference>
<dbReference type="PANTHER" id="PTHR11889">
    <property type="entry name" value="HEDGEHOG"/>
    <property type="match status" value="1"/>
</dbReference>
<dbReference type="GO" id="GO:0005509">
    <property type="term" value="F:calcium ion binding"/>
    <property type="evidence" value="ECO:0007669"/>
    <property type="project" value="TreeGrafter"/>
</dbReference>
<evidence type="ECO:0000313" key="9">
    <source>
        <dbReference type="EMBL" id="CAF4135451.1"/>
    </source>
</evidence>
<feature type="chain" id="PRO_5044132302" description="Hint domain-containing protein" evidence="3">
    <location>
        <begin position="23"/>
        <end position="321"/>
    </location>
</feature>
<dbReference type="Proteomes" id="UP000663851">
    <property type="component" value="Unassembled WGS sequence"/>
</dbReference>
<dbReference type="EMBL" id="CAJNXB010002586">
    <property type="protein sequence ID" value="CAF3262021.1"/>
    <property type="molecule type" value="Genomic_DNA"/>
</dbReference>